<proteinExistence type="predicted"/>
<gene>
    <name evidence="1" type="ORF">SAMN04489806_1110</name>
</gene>
<dbReference type="AlphaFoldDB" id="A0A1H4KE02"/>
<evidence type="ECO:0000313" key="2">
    <source>
        <dbReference type="Proteomes" id="UP000199183"/>
    </source>
</evidence>
<dbReference type="EMBL" id="FNRY01000001">
    <property type="protein sequence ID" value="SEB56172.1"/>
    <property type="molecule type" value="Genomic_DNA"/>
</dbReference>
<sequence length="61" mass="6638">MAQHDDPLDGLMPEDDSYRTCPVCGRDCAPEVIDTGSSVRVAFSCPEHGAHSMVDPFTEEL</sequence>
<dbReference type="OrthoDB" id="5076396at2"/>
<dbReference type="Proteomes" id="UP000199183">
    <property type="component" value="Unassembled WGS sequence"/>
</dbReference>
<reference evidence="1 2" key="1">
    <citation type="submission" date="2016-10" db="EMBL/GenBank/DDBJ databases">
        <authorList>
            <person name="de Groot N.N."/>
        </authorList>
    </citation>
    <scope>NUCLEOTIDE SEQUENCE [LARGE SCALE GENOMIC DNA]</scope>
    <source>
        <strain evidence="1 2">DSM 21799</strain>
    </source>
</reference>
<dbReference type="RefSeq" id="WP_091181034.1">
    <property type="nucleotide sequence ID" value="NZ_FNRY01000001.1"/>
</dbReference>
<accession>A0A1H4KE02</accession>
<evidence type="ECO:0000313" key="1">
    <source>
        <dbReference type="EMBL" id="SEB56172.1"/>
    </source>
</evidence>
<protein>
    <submittedName>
        <fullName evidence="1">Uncharacterized protein</fullName>
    </submittedName>
</protein>
<name>A0A1H4KE02_9MICO</name>
<organism evidence="1 2">
    <name type="scientific">Paramicrobacterium humi</name>
    <dbReference type="NCBI Taxonomy" id="640635"/>
    <lineage>
        <taxon>Bacteria</taxon>
        <taxon>Bacillati</taxon>
        <taxon>Actinomycetota</taxon>
        <taxon>Actinomycetes</taxon>
        <taxon>Micrococcales</taxon>
        <taxon>Microbacteriaceae</taxon>
        <taxon>Paramicrobacterium</taxon>
    </lineage>
</organism>
<keyword evidence="2" id="KW-1185">Reference proteome</keyword>